<organism evidence="6 7">
    <name type="scientific">Albidovulum sediminicola</name>
    <dbReference type="NCBI Taxonomy" id="2984331"/>
    <lineage>
        <taxon>Bacteria</taxon>
        <taxon>Pseudomonadati</taxon>
        <taxon>Pseudomonadota</taxon>
        <taxon>Alphaproteobacteria</taxon>
        <taxon>Rhodobacterales</taxon>
        <taxon>Paracoccaceae</taxon>
        <taxon>Albidovulum</taxon>
    </lineage>
</organism>
<dbReference type="Pfam" id="PF00034">
    <property type="entry name" value="Cytochrom_C"/>
    <property type="match status" value="1"/>
</dbReference>
<evidence type="ECO:0000256" key="2">
    <source>
        <dbReference type="ARBA" id="ARBA00022723"/>
    </source>
</evidence>
<evidence type="ECO:0000256" key="1">
    <source>
        <dbReference type="ARBA" id="ARBA00022617"/>
    </source>
</evidence>
<dbReference type="PROSITE" id="PS51007">
    <property type="entry name" value="CYTC"/>
    <property type="match status" value="1"/>
</dbReference>
<keyword evidence="2 4" id="KW-0479">Metal-binding</keyword>
<evidence type="ECO:0000259" key="5">
    <source>
        <dbReference type="PROSITE" id="PS51007"/>
    </source>
</evidence>
<evidence type="ECO:0000256" key="4">
    <source>
        <dbReference type="PROSITE-ProRule" id="PRU00433"/>
    </source>
</evidence>
<reference evidence="6 7" key="1">
    <citation type="submission" date="2022-10" db="EMBL/GenBank/DDBJ databases">
        <title>Defluviimonas sp. nov., isolated from ocean surface water.</title>
        <authorList>
            <person name="He W."/>
            <person name="Wang L."/>
            <person name="Zhang D.-F."/>
        </authorList>
    </citation>
    <scope>NUCLEOTIDE SEQUENCE [LARGE SCALE GENOMIC DNA]</scope>
    <source>
        <strain evidence="6 7">WL0075</strain>
    </source>
</reference>
<comment type="caution">
    <text evidence="6">The sequence shown here is derived from an EMBL/GenBank/DDBJ whole genome shotgun (WGS) entry which is preliminary data.</text>
</comment>
<dbReference type="InterPro" id="IPR009056">
    <property type="entry name" value="Cyt_c-like_dom"/>
</dbReference>
<dbReference type="Proteomes" id="UP001652503">
    <property type="component" value="Unassembled WGS sequence"/>
</dbReference>
<dbReference type="SUPFAM" id="SSF46626">
    <property type="entry name" value="Cytochrome c"/>
    <property type="match status" value="1"/>
</dbReference>
<dbReference type="Gene3D" id="1.10.760.10">
    <property type="entry name" value="Cytochrome c-like domain"/>
    <property type="match status" value="1"/>
</dbReference>
<dbReference type="RefSeq" id="WP_263720123.1">
    <property type="nucleotide sequence ID" value="NZ_JAOWLA010000002.1"/>
</dbReference>
<keyword evidence="3 4" id="KW-0408">Iron</keyword>
<name>A0ABT2YXR6_9RHOB</name>
<evidence type="ECO:0000313" key="6">
    <source>
        <dbReference type="EMBL" id="MCV2863666.1"/>
    </source>
</evidence>
<gene>
    <name evidence="6" type="ORF">OE647_02810</name>
</gene>
<evidence type="ECO:0000313" key="7">
    <source>
        <dbReference type="Proteomes" id="UP001652503"/>
    </source>
</evidence>
<evidence type="ECO:0000256" key="3">
    <source>
        <dbReference type="ARBA" id="ARBA00023004"/>
    </source>
</evidence>
<sequence>MNKRMLMGVLLIIVAVAGWYVLGDRRAERVDRAAQPGAALVEVTVPDLAGPEALGAVAFAAKCAECHGENAAGKDGSGPPLVHKIYEPNHHADAGFFNAVRNGARAHHWPFGDMKPVEGLTDAEIATIIAYVRKLQAANGIF</sequence>
<dbReference type="EMBL" id="JAOWLA010000002">
    <property type="protein sequence ID" value="MCV2863666.1"/>
    <property type="molecule type" value="Genomic_DNA"/>
</dbReference>
<protein>
    <submittedName>
        <fullName evidence="6">Cytochrome c</fullName>
    </submittedName>
</protein>
<keyword evidence="7" id="KW-1185">Reference proteome</keyword>
<keyword evidence="1 4" id="KW-0349">Heme</keyword>
<dbReference type="InterPro" id="IPR036909">
    <property type="entry name" value="Cyt_c-like_dom_sf"/>
</dbReference>
<proteinExistence type="predicted"/>
<accession>A0ABT2YXR6</accession>
<feature type="domain" description="Cytochrome c" evidence="5">
    <location>
        <begin position="50"/>
        <end position="136"/>
    </location>
</feature>